<dbReference type="OMA" id="NNTHSVM"/>
<reference evidence="1 2" key="2">
    <citation type="submission" date="2018-11" db="EMBL/GenBank/DDBJ databases">
        <authorList>
            <consortium name="Pathogen Informatics"/>
        </authorList>
    </citation>
    <scope>NUCLEOTIDE SEQUENCE [LARGE SCALE GENOMIC DNA]</scope>
    <source>
        <strain evidence="1 2">Costa Rica</strain>
    </source>
</reference>
<organism evidence="3">
    <name type="scientific">Angiostrongylus costaricensis</name>
    <name type="common">Nematode worm</name>
    <dbReference type="NCBI Taxonomy" id="334426"/>
    <lineage>
        <taxon>Eukaryota</taxon>
        <taxon>Metazoa</taxon>
        <taxon>Ecdysozoa</taxon>
        <taxon>Nematoda</taxon>
        <taxon>Chromadorea</taxon>
        <taxon>Rhabditida</taxon>
        <taxon>Rhabditina</taxon>
        <taxon>Rhabditomorpha</taxon>
        <taxon>Strongyloidea</taxon>
        <taxon>Metastrongylidae</taxon>
        <taxon>Angiostrongylus</taxon>
    </lineage>
</organism>
<keyword evidence="2" id="KW-1185">Reference proteome</keyword>
<evidence type="ECO:0000313" key="2">
    <source>
        <dbReference type="Proteomes" id="UP000267027"/>
    </source>
</evidence>
<reference evidence="3" key="1">
    <citation type="submission" date="2017-02" db="UniProtKB">
        <authorList>
            <consortium name="WormBaseParasite"/>
        </authorList>
    </citation>
    <scope>IDENTIFICATION</scope>
</reference>
<sequence length="75" mass="8461">MVTICTYKAHTLASESSIDMLMQAKRIKYDVIGLVETRRGQPFNAVYDTREELFFEHAIVQESAASAFSSTRVCP</sequence>
<name>A0A0R3PBD9_ANGCS</name>
<accession>A0A0R3PBD9</accession>
<dbReference type="WBParaSite" id="ACOC_0000099801-mRNA-1">
    <property type="protein sequence ID" value="ACOC_0000099801-mRNA-1"/>
    <property type="gene ID" value="ACOC_0000099801"/>
</dbReference>
<proteinExistence type="predicted"/>
<gene>
    <name evidence="1" type="ORF">ACOC_LOCUS999</name>
</gene>
<dbReference type="EMBL" id="UYYA01000128">
    <property type="protein sequence ID" value="VDM52584.1"/>
    <property type="molecule type" value="Genomic_DNA"/>
</dbReference>
<dbReference type="Proteomes" id="UP000267027">
    <property type="component" value="Unassembled WGS sequence"/>
</dbReference>
<dbReference type="OrthoDB" id="5856971at2759"/>
<evidence type="ECO:0000313" key="1">
    <source>
        <dbReference type="EMBL" id="VDM52584.1"/>
    </source>
</evidence>
<dbReference type="AlphaFoldDB" id="A0A0R3PBD9"/>
<protein>
    <submittedName>
        <fullName evidence="3">CN hydrolase domain-containing protein</fullName>
    </submittedName>
</protein>
<evidence type="ECO:0000313" key="3">
    <source>
        <dbReference type="WBParaSite" id="ACOC_0000099801-mRNA-1"/>
    </source>
</evidence>